<feature type="coiled-coil region" evidence="1">
    <location>
        <begin position="355"/>
        <end position="382"/>
    </location>
</feature>
<feature type="transmembrane region" description="Helical" evidence="2">
    <location>
        <begin position="267"/>
        <end position="287"/>
    </location>
</feature>
<feature type="domain" description="PPM-type phosphatase" evidence="3">
    <location>
        <begin position="10"/>
        <end position="251"/>
    </location>
</feature>
<evidence type="ECO:0000313" key="4">
    <source>
        <dbReference type="EMBL" id="MCR8872953.1"/>
    </source>
</evidence>
<keyword evidence="2" id="KW-0812">Transmembrane</keyword>
<dbReference type="SMART" id="SM00331">
    <property type="entry name" value="PP2C_SIG"/>
    <property type="match status" value="1"/>
</dbReference>
<dbReference type="PANTHER" id="PTHR13832:SF827">
    <property type="entry name" value="PROTEIN PHOSPHATASE 1L"/>
    <property type="match status" value="1"/>
</dbReference>
<name>A0AAW5N2P1_9BACT</name>
<dbReference type="PANTHER" id="PTHR13832">
    <property type="entry name" value="PROTEIN PHOSPHATASE 2C"/>
    <property type="match status" value="1"/>
</dbReference>
<dbReference type="InterPro" id="IPR015655">
    <property type="entry name" value="PP2C"/>
</dbReference>
<dbReference type="InterPro" id="IPR036457">
    <property type="entry name" value="PPM-type-like_dom_sf"/>
</dbReference>
<gene>
    <name evidence="4" type="ORF">NW209_02765</name>
</gene>
<dbReference type="InterPro" id="IPR001932">
    <property type="entry name" value="PPM-type_phosphatase-like_dom"/>
</dbReference>
<dbReference type="SUPFAM" id="SSF81606">
    <property type="entry name" value="PP2C-like"/>
    <property type="match status" value="1"/>
</dbReference>
<dbReference type="EMBL" id="JANRHJ010000002">
    <property type="protein sequence ID" value="MCR8872953.1"/>
    <property type="molecule type" value="Genomic_DNA"/>
</dbReference>
<sequence length="457" mass="50150">MISITTSTPFIGFVDSRKGGRVENQDTCGYADTSFGLLVVVCDGMGGGPGGKLASSLAVDTIIRVVRDTTVTVEPEEVLKNAIQIANQVLIKRIVDNPSLRGMGTTVAALLINDYAAILAHAGDSRIYKFRGSHKVYRTTDHSVVSELVRKGTLTEEQARLSAQSNVITRALGVAPEVEVDISEQAYEKGDRFMLCSDGIWGVIPEKELIKIVGGTKSSGGAVESLVIRVDEQGFSTGGGHDNLTVALIETTNNSILKEKMSKQAKMTILVLSAICLISIVGNILLLTRNQKPVVVQQSSNVDSLNVDSLLEAKVKPERERMEKQQQKNFERLYELIKNNQIDDANRFLEEKKACQQVVEQLDSVIMQLENLKKMVKGKEKEQGVEKTLSTLKTLAPQLKNYGISDKDLTCQNRNRDNILDLMTHNITKAAPDDKSIGHYNAIISVLNSVRLKIINK</sequence>
<dbReference type="Pfam" id="PF13672">
    <property type="entry name" value="PP2C_2"/>
    <property type="match status" value="1"/>
</dbReference>
<reference evidence="4 5" key="1">
    <citation type="submission" date="2022-08" db="EMBL/GenBank/DDBJ databases">
        <authorList>
            <person name="Zeman M."/>
            <person name="Kubasova T."/>
        </authorList>
    </citation>
    <scope>NUCLEOTIDE SEQUENCE [LARGE SCALE GENOMIC DNA]</scope>
    <source>
        <strain evidence="4 5">ET62</strain>
    </source>
</reference>
<evidence type="ECO:0000259" key="3">
    <source>
        <dbReference type="PROSITE" id="PS51746"/>
    </source>
</evidence>
<dbReference type="CDD" id="cd00143">
    <property type="entry name" value="PP2Cc"/>
    <property type="match status" value="1"/>
</dbReference>
<dbReference type="PROSITE" id="PS51746">
    <property type="entry name" value="PPM_2"/>
    <property type="match status" value="1"/>
</dbReference>
<dbReference type="SMART" id="SM00332">
    <property type="entry name" value="PP2Cc"/>
    <property type="match status" value="1"/>
</dbReference>
<dbReference type="RefSeq" id="WP_258335353.1">
    <property type="nucleotide sequence ID" value="NZ_JANRHJ010000002.1"/>
</dbReference>
<dbReference type="Gene3D" id="3.60.40.10">
    <property type="entry name" value="PPM-type phosphatase domain"/>
    <property type="match status" value="1"/>
</dbReference>
<dbReference type="Proteomes" id="UP001204579">
    <property type="component" value="Unassembled WGS sequence"/>
</dbReference>
<accession>A0AAW5N2P1</accession>
<evidence type="ECO:0000256" key="1">
    <source>
        <dbReference type="SAM" id="Coils"/>
    </source>
</evidence>
<protein>
    <submittedName>
        <fullName evidence="4">Protein phosphatase 2C domain-containing protein</fullName>
    </submittedName>
</protein>
<keyword evidence="2" id="KW-0472">Membrane</keyword>
<dbReference type="AlphaFoldDB" id="A0AAW5N2P1"/>
<keyword evidence="1" id="KW-0175">Coiled coil</keyword>
<keyword evidence="5" id="KW-1185">Reference proteome</keyword>
<comment type="caution">
    <text evidence="4">The sequence shown here is derived from an EMBL/GenBank/DDBJ whole genome shotgun (WGS) entry which is preliminary data.</text>
</comment>
<evidence type="ECO:0000256" key="2">
    <source>
        <dbReference type="SAM" id="Phobius"/>
    </source>
</evidence>
<dbReference type="GO" id="GO:0004722">
    <property type="term" value="F:protein serine/threonine phosphatase activity"/>
    <property type="evidence" value="ECO:0007669"/>
    <property type="project" value="InterPro"/>
</dbReference>
<evidence type="ECO:0000313" key="5">
    <source>
        <dbReference type="Proteomes" id="UP001204579"/>
    </source>
</evidence>
<organism evidence="4 5">
    <name type="scientific">Phocaeicola barnesiae</name>
    <dbReference type="NCBI Taxonomy" id="376804"/>
    <lineage>
        <taxon>Bacteria</taxon>
        <taxon>Pseudomonadati</taxon>
        <taxon>Bacteroidota</taxon>
        <taxon>Bacteroidia</taxon>
        <taxon>Bacteroidales</taxon>
        <taxon>Bacteroidaceae</taxon>
        <taxon>Phocaeicola</taxon>
    </lineage>
</organism>
<proteinExistence type="predicted"/>
<keyword evidence="2" id="KW-1133">Transmembrane helix</keyword>